<dbReference type="Proteomes" id="UP000028999">
    <property type="component" value="Unassembled WGS sequence"/>
</dbReference>
<dbReference type="Gramene" id="CDY31827">
    <property type="protein sequence ID" value="CDY31827"/>
    <property type="gene ID" value="GSBRNA2T00050521001"/>
</dbReference>
<dbReference type="EMBL" id="LK032280">
    <property type="protein sequence ID" value="CDY31827.1"/>
    <property type="molecule type" value="Genomic_DNA"/>
</dbReference>
<sequence length="34" mass="3723">MLICTLGSYSVARKNSRSVRKAQLKHVCTSDAKA</sequence>
<organism evidence="1 2">
    <name type="scientific">Brassica napus</name>
    <name type="common">Rape</name>
    <dbReference type="NCBI Taxonomy" id="3708"/>
    <lineage>
        <taxon>Eukaryota</taxon>
        <taxon>Viridiplantae</taxon>
        <taxon>Streptophyta</taxon>
        <taxon>Embryophyta</taxon>
        <taxon>Tracheophyta</taxon>
        <taxon>Spermatophyta</taxon>
        <taxon>Magnoliopsida</taxon>
        <taxon>eudicotyledons</taxon>
        <taxon>Gunneridae</taxon>
        <taxon>Pentapetalae</taxon>
        <taxon>rosids</taxon>
        <taxon>malvids</taxon>
        <taxon>Brassicales</taxon>
        <taxon>Brassicaceae</taxon>
        <taxon>Brassiceae</taxon>
        <taxon>Brassica</taxon>
    </lineage>
</organism>
<protein>
    <submittedName>
        <fullName evidence="1">BnaC09g13220D protein</fullName>
    </submittedName>
</protein>
<dbReference type="PaxDb" id="3708-A0A078H2T7"/>
<reference evidence="1 2" key="1">
    <citation type="journal article" date="2014" name="Science">
        <title>Plant genetics. Early allopolyploid evolution in the post-Neolithic Brassica napus oilseed genome.</title>
        <authorList>
            <person name="Chalhoub B."/>
            <person name="Denoeud F."/>
            <person name="Liu S."/>
            <person name="Parkin I.A."/>
            <person name="Tang H."/>
            <person name="Wang X."/>
            <person name="Chiquet J."/>
            <person name="Belcram H."/>
            <person name="Tong C."/>
            <person name="Samans B."/>
            <person name="Correa M."/>
            <person name="Da Silva C."/>
            <person name="Just J."/>
            <person name="Falentin C."/>
            <person name="Koh C.S."/>
            <person name="Le Clainche I."/>
            <person name="Bernard M."/>
            <person name="Bento P."/>
            <person name="Noel B."/>
            <person name="Labadie K."/>
            <person name="Alberti A."/>
            <person name="Charles M."/>
            <person name="Arnaud D."/>
            <person name="Guo H."/>
            <person name="Daviaud C."/>
            <person name="Alamery S."/>
            <person name="Jabbari K."/>
            <person name="Zhao M."/>
            <person name="Edger P.P."/>
            <person name="Chelaifa H."/>
            <person name="Tack D."/>
            <person name="Lassalle G."/>
            <person name="Mestiri I."/>
            <person name="Schnel N."/>
            <person name="Le Paslier M.C."/>
            <person name="Fan G."/>
            <person name="Renault V."/>
            <person name="Bayer P.E."/>
            <person name="Golicz A.A."/>
            <person name="Manoli S."/>
            <person name="Lee T.H."/>
            <person name="Thi V.H."/>
            <person name="Chalabi S."/>
            <person name="Hu Q."/>
            <person name="Fan C."/>
            <person name="Tollenaere R."/>
            <person name="Lu Y."/>
            <person name="Battail C."/>
            <person name="Shen J."/>
            <person name="Sidebottom C.H."/>
            <person name="Wang X."/>
            <person name="Canaguier A."/>
            <person name="Chauveau A."/>
            <person name="Berard A."/>
            <person name="Deniot G."/>
            <person name="Guan M."/>
            <person name="Liu Z."/>
            <person name="Sun F."/>
            <person name="Lim Y.P."/>
            <person name="Lyons E."/>
            <person name="Town C.D."/>
            <person name="Bancroft I."/>
            <person name="Wang X."/>
            <person name="Meng J."/>
            <person name="Ma J."/>
            <person name="Pires J.C."/>
            <person name="King G.J."/>
            <person name="Brunel D."/>
            <person name="Delourme R."/>
            <person name="Renard M."/>
            <person name="Aury J.M."/>
            <person name="Adams K.L."/>
            <person name="Batley J."/>
            <person name="Snowdon R.J."/>
            <person name="Tost J."/>
            <person name="Edwards D."/>
            <person name="Zhou Y."/>
            <person name="Hua W."/>
            <person name="Sharpe A.G."/>
            <person name="Paterson A.H."/>
            <person name="Guan C."/>
            <person name="Wincker P."/>
        </authorList>
    </citation>
    <scope>NUCLEOTIDE SEQUENCE [LARGE SCALE GENOMIC DNA]</scope>
    <source>
        <strain evidence="2">cv. Darmor-bzh</strain>
    </source>
</reference>
<evidence type="ECO:0000313" key="2">
    <source>
        <dbReference type="Proteomes" id="UP000028999"/>
    </source>
</evidence>
<proteinExistence type="predicted"/>
<accession>A0A078H2T7</accession>
<gene>
    <name evidence="1" type="primary">BnaC09g13220D</name>
    <name evidence="1" type="ORF">GSBRNA2T00050521001</name>
</gene>
<name>A0A078H2T7_BRANA</name>
<keyword evidence="2" id="KW-1185">Reference proteome</keyword>
<evidence type="ECO:0000313" key="1">
    <source>
        <dbReference type="EMBL" id="CDY31827.1"/>
    </source>
</evidence>
<dbReference type="AlphaFoldDB" id="A0A078H2T7"/>